<dbReference type="RefSeq" id="WP_025015169.1">
    <property type="nucleotide sequence ID" value="NZ_AZFU01000017.1"/>
</dbReference>
<reference evidence="8 9" key="1">
    <citation type="journal article" date="2015" name="Genome Announc.">
        <title>Expanding the biotechnology potential of lactobacilli through comparative genomics of 213 strains and associated genera.</title>
        <authorList>
            <person name="Sun Z."/>
            <person name="Harris H.M."/>
            <person name="McCann A."/>
            <person name="Guo C."/>
            <person name="Argimon S."/>
            <person name="Zhang W."/>
            <person name="Yang X."/>
            <person name="Jeffery I.B."/>
            <person name="Cooney J.C."/>
            <person name="Kagawa T.F."/>
            <person name="Liu W."/>
            <person name="Song Y."/>
            <person name="Salvetti E."/>
            <person name="Wrobel A."/>
            <person name="Rasinkangas P."/>
            <person name="Parkhill J."/>
            <person name="Rea M.C."/>
            <person name="O'Sullivan O."/>
            <person name="Ritari J."/>
            <person name="Douillard F.P."/>
            <person name="Paul Ross R."/>
            <person name="Yang R."/>
            <person name="Briner A.E."/>
            <person name="Felis G.E."/>
            <person name="de Vos W.M."/>
            <person name="Barrangou R."/>
            <person name="Klaenhammer T.R."/>
            <person name="Caufield P.W."/>
            <person name="Cui Y."/>
            <person name="Zhang H."/>
            <person name="O'Toole P.W."/>
        </authorList>
    </citation>
    <scope>NUCLEOTIDE SEQUENCE [LARGE SCALE GENOMIC DNA]</scope>
    <source>
        <strain evidence="8 9">DSM 16761</strain>
    </source>
</reference>
<evidence type="ECO:0000256" key="2">
    <source>
        <dbReference type="ARBA" id="ARBA00022525"/>
    </source>
</evidence>
<dbReference type="Gene3D" id="3.80.10.10">
    <property type="entry name" value="Ribonuclease Inhibitor"/>
    <property type="match status" value="1"/>
</dbReference>
<feature type="compositionally biased region" description="Polar residues" evidence="5">
    <location>
        <begin position="700"/>
        <end position="710"/>
    </location>
</feature>
<feature type="compositionally biased region" description="Basic and acidic residues" evidence="5">
    <location>
        <begin position="49"/>
        <end position="94"/>
    </location>
</feature>
<keyword evidence="1" id="KW-0134">Cell wall</keyword>
<dbReference type="PROSITE" id="PS50847">
    <property type="entry name" value="GRAM_POS_ANCHORING"/>
    <property type="match status" value="1"/>
</dbReference>
<keyword evidence="3" id="KW-0732">Signal</keyword>
<evidence type="ECO:0000256" key="3">
    <source>
        <dbReference type="ARBA" id="ARBA00022729"/>
    </source>
</evidence>
<feature type="region of interest" description="Disordered" evidence="5">
    <location>
        <begin position="49"/>
        <end position="107"/>
    </location>
</feature>
<evidence type="ECO:0000256" key="1">
    <source>
        <dbReference type="ARBA" id="ARBA00022512"/>
    </source>
</evidence>
<dbReference type="EMBL" id="AZFU01000017">
    <property type="protein sequence ID" value="KRM04808.1"/>
    <property type="molecule type" value="Genomic_DNA"/>
</dbReference>
<feature type="compositionally biased region" description="Polar residues" evidence="5">
    <location>
        <begin position="733"/>
        <end position="760"/>
    </location>
</feature>
<dbReference type="eggNOG" id="COG4886">
    <property type="taxonomic scope" value="Bacteria"/>
</dbReference>
<name>A0A0R1VGW9_9LACO</name>
<dbReference type="InterPro" id="IPR019931">
    <property type="entry name" value="LPXTG_anchor"/>
</dbReference>
<dbReference type="OrthoDB" id="2249821at2"/>
<dbReference type="SUPFAM" id="SSF52058">
    <property type="entry name" value="L domain-like"/>
    <property type="match status" value="1"/>
</dbReference>
<organism evidence="8 9">
    <name type="scientific">Lactobacillus kitasatonis DSM 16761 = JCM 1039</name>
    <dbReference type="NCBI Taxonomy" id="1423767"/>
    <lineage>
        <taxon>Bacteria</taxon>
        <taxon>Bacillati</taxon>
        <taxon>Bacillota</taxon>
        <taxon>Bacilli</taxon>
        <taxon>Lactobacillales</taxon>
        <taxon>Lactobacillaceae</taxon>
        <taxon>Lactobacillus</taxon>
    </lineage>
</organism>
<keyword evidence="6" id="KW-0472">Membrane</keyword>
<evidence type="ECO:0000256" key="6">
    <source>
        <dbReference type="SAM" id="Phobius"/>
    </source>
</evidence>
<feature type="domain" description="Gram-positive cocci surface proteins LPxTG" evidence="7">
    <location>
        <begin position="833"/>
        <end position="868"/>
    </location>
</feature>
<comment type="caution">
    <text evidence="8">The sequence shown here is derived from an EMBL/GenBank/DDBJ whole genome shotgun (WGS) entry which is preliminary data.</text>
</comment>
<keyword evidence="6" id="KW-1133">Transmembrane helix</keyword>
<dbReference type="PATRIC" id="fig|1423767.3.peg.515"/>
<dbReference type="InterPro" id="IPR041495">
    <property type="entry name" value="Mub_B2"/>
</dbReference>
<gene>
    <name evidence="8" type="ORF">FC59_GL000499</name>
</gene>
<dbReference type="NCBIfam" id="TIGR01167">
    <property type="entry name" value="LPXTG_anchor"/>
    <property type="match status" value="1"/>
</dbReference>
<feature type="compositionally biased region" description="Basic and acidic residues" evidence="5">
    <location>
        <begin position="761"/>
        <end position="778"/>
    </location>
</feature>
<feature type="region of interest" description="Disordered" evidence="5">
    <location>
        <begin position="700"/>
        <end position="781"/>
    </location>
</feature>
<evidence type="ECO:0000313" key="8">
    <source>
        <dbReference type="EMBL" id="KRM04808.1"/>
    </source>
</evidence>
<evidence type="ECO:0000256" key="4">
    <source>
        <dbReference type="ARBA" id="ARBA00023088"/>
    </source>
</evidence>
<dbReference type="InterPro" id="IPR011889">
    <property type="entry name" value="Liste_lipo_26"/>
</dbReference>
<sequence length="868" mass="95400">MDFEKEPKYSLRKLAIGLVSVMFGTIIFAVSNTSVQAATNQSNDKTIVLEKGEAVGTDTETKKDSTVEVEKPKSASEPTDKMESKARETKEGVEPNKSPEASTAKAEINEVKPAEAKIKTQTETQPADQTTKNEVATEDKINWAAIKYKISDDDNSRGVEITGWDITKGGYDVVLPNTADFVKRGTITEKQAAYVSRDDLHNIFLTLASKANNPEGKDFTITISHNKDSKLSDSRLHVIPAFNYNKVGFKGELTSAFGTYSEHNRGTDTHYQNNLTKADLANLDVSNVYDMSKMFWNAAKLKEVNLTGWQTNSVRYFDSMFFGTKQLSDLKFTNLTSYPSATLAHMFDGSGIENLDLSTWNVSNVADFTSMFANTNNLNVLNISGWKLNETVEFNGIPGVSGLFLFGRGANNSSVRTIIANDTDLNGHYLQAFKQSHPMEIISNTDKPIFIKGNFVIKDPTKPSSIGSPNFVYVTFVDNQTEKIIAQDPYAQVKRPVRDAVDQRQAFNEAIQASYDKPLKANDKSLKDKGYEIVGEKAFKVVNGKIDPAQLATKPDELVDNYYDSSKNSPIMWKVYLSHKTTTIYPNAVPEGMNKDDFVKTVKRVINITDPQTNQTKTITQEVTFTRLGVLDEVTKGLTYKHWSEDGKHTFDKIDVPTIPGYTPSQETIDSLVVTPDTDSNKTTVNITYSKNSADEISYTANKTSEQPNYSKDKGNNDNNGGNNLDAIVPVNPSDNNSNTAPTDNNTDTSKPTDNNTDTSKPTDNKKPTRTNRTDDISPKANVMNMTKRTTKSGTISPKAVALANTTAGPATSAKANMENGIAKNNSQNSQTLPQTGENESKVAFTVAGLLAAALGIFGIAINRKKEN</sequence>
<feature type="transmembrane region" description="Helical" evidence="6">
    <location>
        <begin position="843"/>
        <end position="862"/>
    </location>
</feature>
<dbReference type="AlphaFoldDB" id="A0A0R1VGW9"/>
<accession>A0A0R1VGW9</accession>
<evidence type="ECO:0000313" key="9">
    <source>
        <dbReference type="Proteomes" id="UP000051307"/>
    </source>
</evidence>
<keyword evidence="4" id="KW-0572">Peptidoglycan-anchor</keyword>
<proteinExistence type="predicted"/>
<dbReference type="NCBIfam" id="TIGR01168">
    <property type="entry name" value="YSIRK_signal"/>
    <property type="match status" value="1"/>
</dbReference>
<dbReference type="Pfam" id="PF17966">
    <property type="entry name" value="Muc_B2"/>
    <property type="match status" value="1"/>
</dbReference>
<protein>
    <submittedName>
        <fullName evidence="8">Mucus-binding protein</fullName>
    </submittedName>
</protein>
<dbReference type="Proteomes" id="UP000051307">
    <property type="component" value="Unassembled WGS sequence"/>
</dbReference>
<dbReference type="InterPro" id="IPR005877">
    <property type="entry name" value="YSIRK_signal_dom"/>
</dbReference>
<keyword evidence="2" id="KW-0964">Secreted</keyword>
<dbReference type="NCBIfam" id="TIGR02167">
    <property type="entry name" value="Liste_lipo_26"/>
    <property type="match status" value="1"/>
</dbReference>
<dbReference type="InterPro" id="IPR005046">
    <property type="entry name" value="DUF285"/>
</dbReference>
<evidence type="ECO:0000256" key="5">
    <source>
        <dbReference type="SAM" id="MobiDB-lite"/>
    </source>
</evidence>
<evidence type="ECO:0000259" key="7">
    <source>
        <dbReference type="PROSITE" id="PS50847"/>
    </source>
</evidence>
<dbReference type="Pfam" id="PF00746">
    <property type="entry name" value="Gram_pos_anchor"/>
    <property type="match status" value="1"/>
</dbReference>
<dbReference type="InterPro" id="IPR032675">
    <property type="entry name" value="LRR_dom_sf"/>
</dbReference>
<keyword evidence="6" id="KW-0812">Transmembrane</keyword>
<dbReference type="Pfam" id="PF03382">
    <property type="entry name" value="DUF285"/>
    <property type="match status" value="1"/>
</dbReference>
<dbReference type="Gene3D" id="2.60.40.4300">
    <property type="match status" value="1"/>
</dbReference>